<dbReference type="InterPro" id="IPR036866">
    <property type="entry name" value="RibonucZ/Hydroxyglut_hydro"/>
</dbReference>
<organism evidence="3 4">
    <name type="scientific">Cystobacter fuscus</name>
    <dbReference type="NCBI Taxonomy" id="43"/>
    <lineage>
        <taxon>Bacteria</taxon>
        <taxon>Pseudomonadati</taxon>
        <taxon>Myxococcota</taxon>
        <taxon>Myxococcia</taxon>
        <taxon>Myxococcales</taxon>
        <taxon>Cystobacterineae</taxon>
        <taxon>Archangiaceae</taxon>
        <taxon>Cystobacter</taxon>
    </lineage>
</organism>
<feature type="domain" description="Metallo-beta-lactamase" evidence="2">
    <location>
        <begin position="25"/>
        <end position="227"/>
    </location>
</feature>
<name>A0A250J4S2_9BACT</name>
<dbReference type="InterPro" id="IPR001279">
    <property type="entry name" value="Metallo-B-lactamas"/>
</dbReference>
<dbReference type="PANTHER" id="PTHR42951:SF4">
    <property type="entry name" value="ACYL-COENZYME A THIOESTERASE MBLAC2"/>
    <property type="match status" value="1"/>
</dbReference>
<dbReference type="Proteomes" id="UP000217257">
    <property type="component" value="Chromosome"/>
</dbReference>
<dbReference type="GO" id="GO:0016787">
    <property type="term" value="F:hydrolase activity"/>
    <property type="evidence" value="ECO:0007669"/>
    <property type="project" value="UniProtKB-KW"/>
</dbReference>
<accession>A0A250J4S2</accession>
<dbReference type="KEGG" id="cfus:CYFUS_004372"/>
<dbReference type="SUPFAM" id="SSF56281">
    <property type="entry name" value="Metallo-hydrolase/oxidoreductase"/>
    <property type="match status" value="1"/>
</dbReference>
<evidence type="ECO:0000313" key="3">
    <source>
        <dbReference type="EMBL" id="ATB38935.1"/>
    </source>
</evidence>
<dbReference type="SMART" id="SM00849">
    <property type="entry name" value="Lactamase_B"/>
    <property type="match status" value="1"/>
</dbReference>
<reference evidence="3 4" key="1">
    <citation type="submission" date="2017-06" db="EMBL/GenBank/DDBJ databases">
        <title>Sequencing and comparative analysis of myxobacterial genomes.</title>
        <authorList>
            <person name="Rupp O."/>
            <person name="Goesmann A."/>
            <person name="Sogaard-Andersen L."/>
        </authorList>
    </citation>
    <scope>NUCLEOTIDE SEQUENCE [LARGE SCALE GENOMIC DNA]</scope>
    <source>
        <strain evidence="3 4">DSM 52655</strain>
    </source>
</reference>
<proteinExistence type="inferred from homology"/>
<dbReference type="Pfam" id="PF00753">
    <property type="entry name" value="Lactamase_B"/>
    <property type="match status" value="1"/>
</dbReference>
<dbReference type="InterPro" id="IPR050855">
    <property type="entry name" value="NDM-1-like"/>
</dbReference>
<dbReference type="GO" id="GO:0017001">
    <property type="term" value="P:antibiotic catabolic process"/>
    <property type="evidence" value="ECO:0007669"/>
    <property type="project" value="UniProtKB-ARBA"/>
</dbReference>
<evidence type="ECO:0000259" key="2">
    <source>
        <dbReference type="SMART" id="SM00849"/>
    </source>
</evidence>
<keyword evidence="3" id="KW-0378">Hydrolase</keyword>
<dbReference type="Gene3D" id="3.60.15.10">
    <property type="entry name" value="Ribonuclease Z/Hydroxyacylglutathione hydrolase-like"/>
    <property type="match status" value="1"/>
</dbReference>
<evidence type="ECO:0000313" key="4">
    <source>
        <dbReference type="Proteomes" id="UP000217257"/>
    </source>
</evidence>
<protein>
    <submittedName>
        <fullName evidence="3">Zn-dependent hydrolase</fullName>
    </submittedName>
</protein>
<sequence length="296" mass="32908">MSQELEVNQLVDGVWWSMPDLTTDRPVIGAIAGADATLMVDAGASPAHVGPFLDELRKQGAPPVRYVIYTHSHWDHVWGGSEIKARHQPVFIAHELTRDKVLAQSRLSWDDASLAERVRLGDVESFSLEHIKAEHPSRGQMVIVPPSVGFQKQLEIDLGGVRCLVEHVGGDHSPDSTLVYARERKVVFAGDAAYTAVSGLRHYTRQVIFQLLDHVLAFDAEMFVLSHTPAPLPREQMNALREILWRVATLTLDERRPEQEVVDQLTQADIPFPLSPEFVSELVDAFKSGAASHPKP</sequence>
<dbReference type="AlphaFoldDB" id="A0A250J4S2"/>
<gene>
    <name evidence="3" type="ORF">CYFUS_004372</name>
</gene>
<evidence type="ECO:0000256" key="1">
    <source>
        <dbReference type="ARBA" id="ARBA00005250"/>
    </source>
</evidence>
<dbReference type="EMBL" id="CP022098">
    <property type="protein sequence ID" value="ATB38935.1"/>
    <property type="molecule type" value="Genomic_DNA"/>
</dbReference>
<comment type="similarity">
    <text evidence="1">Belongs to the metallo-beta-lactamase superfamily. Class-B beta-lactamase family.</text>
</comment>
<dbReference type="PANTHER" id="PTHR42951">
    <property type="entry name" value="METALLO-BETA-LACTAMASE DOMAIN-CONTAINING"/>
    <property type="match status" value="1"/>
</dbReference>